<sequence length="176" mass="17506">MAVALDGPSSWMLNGGPVPYHVTVTNNGPDSASTWTVRIPFGGPKGPDGVNPSVSQVSTSDPRCTTAPTSPPKYGTDLVCSGGPLAAGANETIDISVSWILGITGFGLDATVEGQGADPTPGNNSARAGTTLLFPPPVDVPMIDPVVGTGAAAAALAAGGAFGLARRRVRGAGQRN</sequence>
<dbReference type="AlphaFoldDB" id="A0A3M0IE09"/>
<dbReference type="InterPro" id="IPR013783">
    <property type="entry name" value="Ig-like_fold"/>
</dbReference>
<comment type="caution">
    <text evidence="4">The sequence shown here is derived from an EMBL/GenBank/DDBJ whole genome shotgun (WGS) entry which is preliminary data.</text>
</comment>
<name>A0A3M0IE09_9ACTN</name>
<evidence type="ECO:0000313" key="4">
    <source>
        <dbReference type="EMBL" id="RMB85033.1"/>
    </source>
</evidence>
<feature type="compositionally biased region" description="Polar residues" evidence="1">
    <location>
        <begin position="52"/>
        <end position="68"/>
    </location>
</feature>
<feature type="region of interest" description="Disordered" evidence="1">
    <location>
        <begin position="42"/>
        <end position="70"/>
    </location>
</feature>
<protein>
    <recommendedName>
        <fullName evidence="3">DUF11 domain-containing protein</fullName>
    </recommendedName>
</protein>
<feature type="transmembrane region" description="Helical" evidence="2">
    <location>
        <begin position="146"/>
        <end position="165"/>
    </location>
</feature>
<dbReference type="Gene3D" id="2.60.40.10">
    <property type="entry name" value="Immunoglobulins"/>
    <property type="match status" value="1"/>
</dbReference>
<dbReference type="Pfam" id="PF01345">
    <property type="entry name" value="DUF11"/>
    <property type="match status" value="1"/>
</dbReference>
<accession>A0A3M0IE09</accession>
<dbReference type="GO" id="GO:0005975">
    <property type="term" value="P:carbohydrate metabolic process"/>
    <property type="evidence" value="ECO:0007669"/>
    <property type="project" value="UniProtKB-ARBA"/>
</dbReference>
<evidence type="ECO:0000256" key="2">
    <source>
        <dbReference type="SAM" id="Phobius"/>
    </source>
</evidence>
<dbReference type="EMBL" id="PENI01000008">
    <property type="protein sequence ID" value="RMB85033.1"/>
    <property type="molecule type" value="Genomic_DNA"/>
</dbReference>
<feature type="domain" description="DUF11" evidence="3">
    <location>
        <begin position="15"/>
        <end position="128"/>
    </location>
</feature>
<keyword evidence="2" id="KW-1133">Transmembrane helix</keyword>
<gene>
    <name evidence="4" type="ORF">CTZ28_15560</name>
</gene>
<dbReference type="InterPro" id="IPR001434">
    <property type="entry name" value="OmcB-like_DUF11"/>
</dbReference>
<keyword evidence="5" id="KW-1185">Reference proteome</keyword>
<reference evidence="4 5" key="1">
    <citation type="submission" date="2017-11" db="EMBL/GenBank/DDBJ databases">
        <title>Draft genome of actinobacteria isolated from guarana (Paullinia cupana (Mart.) Ducke.</title>
        <authorList>
            <person name="Siqueira K.A."/>
            <person name="Liotti R.G."/>
            <person name="Mendes T.A.O."/>
            <person name="Soares M.A."/>
        </authorList>
    </citation>
    <scope>NUCLEOTIDE SEQUENCE [LARGE SCALE GENOMIC DNA]</scope>
    <source>
        <strain evidence="4 5">193</strain>
    </source>
</reference>
<keyword evidence="2" id="KW-0472">Membrane</keyword>
<organism evidence="4 5">
    <name type="scientific">Streptomyces shenzhenensis</name>
    <dbReference type="NCBI Taxonomy" id="943815"/>
    <lineage>
        <taxon>Bacteria</taxon>
        <taxon>Bacillati</taxon>
        <taxon>Actinomycetota</taxon>
        <taxon>Actinomycetes</taxon>
        <taxon>Kitasatosporales</taxon>
        <taxon>Streptomycetaceae</taxon>
        <taxon>Streptomyces</taxon>
    </lineage>
</organism>
<proteinExistence type="predicted"/>
<evidence type="ECO:0000256" key="1">
    <source>
        <dbReference type="SAM" id="MobiDB-lite"/>
    </source>
</evidence>
<keyword evidence="2" id="KW-0812">Transmembrane</keyword>
<dbReference type="Proteomes" id="UP000270471">
    <property type="component" value="Unassembled WGS sequence"/>
</dbReference>
<evidence type="ECO:0000259" key="3">
    <source>
        <dbReference type="Pfam" id="PF01345"/>
    </source>
</evidence>
<evidence type="ECO:0000313" key="5">
    <source>
        <dbReference type="Proteomes" id="UP000270471"/>
    </source>
</evidence>